<dbReference type="GO" id="GO:0033969">
    <property type="term" value="F:gamma-glutamyl-gamma-aminobutyrate hydrolase activity"/>
    <property type="evidence" value="ECO:0007669"/>
    <property type="project" value="UniProtKB-EC"/>
</dbReference>
<dbReference type="GO" id="GO:0006598">
    <property type="term" value="P:polyamine catabolic process"/>
    <property type="evidence" value="ECO:0007669"/>
    <property type="project" value="TreeGrafter"/>
</dbReference>
<comment type="function">
    <text evidence="3">Involved in the breakdown of putrescine via hydrolysis of the gamma-glutamyl linkage of gamma-glutamyl-gamma-aminobutyrate.</text>
</comment>
<comment type="pathway">
    <text evidence="4">Amine and polyamine degradation; putrescine degradation; 4-aminobutanoate from putrescine: step 4/4.</text>
</comment>
<dbReference type="SUPFAM" id="SSF52317">
    <property type="entry name" value="Class I glutamine amidotransferase-like"/>
    <property type="match status" value="1"/>
</dbReference>
<dbReference type="Gene3D" id="3.40.50.880">
    <property type="match status" value="1"/>
</dbReference>
<dbReference type="AlphaFoldDB" id="A0A385Z157"/>
<evidence type="ECO:0000256" key="5">
    <source>
        <dbReference type="ARBA" id="ARBA00066788"/>
    </source>
</evidence>
<evidence type="ECO:0000256" key="4">
    <source>
        <dbReference type="ARBA" id="ARBA00060634"/>
    </source>
</evidence>
<reference evidence="8" key="1">
    <citation type="submission" date="2018-09" db="EMBL/GenBank/DDBJ databases">
        <authorList>
            <person name="Zhu H."/>
        </authorList>
    </citation>
    <scope>NUCLEOTIDE SEQUENCE [LARGE SCALE GENOMIC DNA]</scope>
    <source>
        <strain evidence="8">K2W31S-8</strain>
    </source>
</reference>
<evidence type="ECO:0000313" key="8">
    <source>
        <dbReference type="Proteomes" id="UP000265560"/>
    </source>
</evidence>
<dbReference type="CDD" id="cd01745">
    <property type="entry name" value="GATase1_2"/>
    <property type="match status" value="1"/>
</dbReference>
<evidence type="ECO:0000256" key="2">
    <source>
        <dbReference type="ARBA" id="ARBA00052718"/>
    </source>
</evidence>
<comment type="catalytic activity">
    <reaction evidence="2">
        <text>4-(gamma-L-glutamylamino)butanoate + H2O = 4-aminobutanoate + L-glutamate</text>
        <dbReference type="Rhea" id="RHEA:19737"/>
        <dbReference type="ChEBI" id="CHEBI:15377"/>
        <dbReference type="ChEBI" id="CHEBI:29985"/>
        <dbReference type="ChEBI" id="CHEBI:58800"/>
        <dbReference type="ChEBI" id="CHEBI:59888"/>
        <dbReference type="EC" id="3.5.1.94"/>
    </reaction>
</comment>
<dbReference type="PANTHER" id="PTHR43235">
    <property type="entry name" value="GLUTAMINE AMIDOTRANSFERASE PB2B2.05-RELATED"/>
    <property type="match status" value="1"/>
</dbReference>
<organism evidence="7 8">
    <name type="scientific">Pseudomonas cavernae</name>
    <dbReference type="NCBI Taxonomy" id="2320867"/>
    <lineage>
        <taxon>Bacteria</taxon>
        <taxon>Pseudomonadati</taxon>
        <taxon>Pseudomonadota</taxon>
        <taxon>Gammaproteobacteria</taxon>
        <taxon>Pseudomonadales</taxon>
        <taxon>Pseudomonadaceae</taxon>
        <taxon>Pseudomonas</taxon>
    </lineage>
</organism>
<protein>
    <recommendedName>
        <fullName evidence="5">gamma-glutamyl-gamma-aminobutyrate hydrolase</fullName>
        <ecNumber evidence="5">3.5.1.94</ecNumber>
    </recommendedName>
</protein>
<comment type="similarity">
    <text evidence="1">Belongs to the peptidase C26 family.</text>
</comment>
<evidence type="ECO:0000256" key="3">
    <source>
        <dbReference type="ARBA" id="ARBA00055068"/>
    </source>
</evidence>
<keyword evidence="8" id="KW-1185">Reference proteome</keyword>
<name>A0A385Z157_9PSED</name>
<feature type="region of interest" description="Disordered" evidence="6">
    <location>
        <begin position="70"/>
        <end position="90"/>
    </location>
</feature>
<sequence length="252" mass="26658">MSCVPIVAVSACSKQLGLHPFHIVGDKYVRAVVQGAGALPLVVPALAELIDIPTLLASVDGLLLTGSPSNVEPQHYQGRPSAPGTLHDPARDASNLPLIEAALRAGVPLLAICRGFQELNVALGGSLHQCVHEVGRYADHREPAEQPLEVQYAARQALLVQPGGLLEAMGLAAQIQVNSIHGQGIDRLAEGLRVEALAPDGLIEAVSVIDAQAFALGVQFHPEWQVRNHPDYLAIFQAFGAACRQRAAQRCA</sequence>
<proteinExistence type="inferred from homology"/>
<evidence type="ECO:0000256" key="6">
    <source>
        <dbReference type="SAM" id="MobiDB-lite"/>
    </source>
</evidence>
<gene>
    <name evidence="7" type="ORF">D3880_03860</name>
</gene>
<dbReference type="EC" id="3.5.1.94" evidence="5"/>
<dbReference type="FunFam" id="3.40.50.880:FF:000030">
    <property type="entry name" value="Gamma-glutamyl-gamma-aminobutyrate hydrolase PuuD"/>
    <property type="match status" value="1"/>
</dbReference>
<dbReference type="KEGG" id="pcav:D3880_03860"/>
<evidence type="ECO:0000313" key="7">
    <source>
        <dbReference type="EMBL" id="AYC31583.1"/>
    </source>
</evidence>
<evidence type="ECO:0000256" key="1">
    <source>
        <dbReference type="ARBA" id="ARBA00011083"/>
    </source>
</evidence>
<dbReference type="Proteomes" id="UP000265560">
    <property type="component" value="Chromosome"/>
</dbReference>
<dbReference type="PANTHER" id="PTHR43235:SF1">
    <property type="entry name" value="GLUTAMINE AMIDOTRANSFERASE PB2B2.05-RELATED"/>
    <property type="match status" value="1"/>
</dbReference>
<accession>A0A385Z157</accession>
<dbReference type="InterPro" id="IPR011697">
    <property type="entry name" value="Peptidase_C26"/>
</dbReference>
<keyword evidence="7" id="KW-0378">Hydrolase</keyword>
<dbReference type="PROSITE" id="PS51273">
    <property type="entry name" value="GATASE_TYPE_1"/>
    <property type="match status" value="1"/>
</dbReference>
<dbReference type="Pfam" id="PF07722">
    <property type="entry name" value="Peptidase_C26"/>
    <property type="match status" value="1"/>
</dbReference>
<dbReference type="OrthoDB" id="9813383at2"/>
<dbReference type="InterPro" id="IPR029062">
    <property type="entry name" value="Class_I_gatase-like"/>
</dbReference>
<dbReference type="InterPro" id="IPR044668">
    <property type="entry name" value="PuuD-like"/>
</dbReference>
<dbReference type="RefSeq" id="WP_119892208.1">
    <property type="nucleotide sequence ID" value="NZ_CP032419.1"/>
</dbReference>
<dbReference type="EMBL" id="CP032419">
    <property type="protein sequence ID" value="AYC31583.1"/>
    <property type="molecule type" value="Genomic_DNA"/>
</dbReference>
<dbReference type="GO" id="GO:0005829">
    <property type="term" value="C:cytosol"/>
    <property type="evidence" value="ECO:0007669"/>
    <property type="project" value="TreeGrafter"/>
</dbReference>